<dbReference type="Proteomes" id="UP001465153">
    <property type="component" value="Unassembled WGS sequence"/>
</dbReference>
<evidence type="ECO:0000313" key="3">
    <source>
        <dbReference type="EMBL" id="GAA6166435.1"/>
    </source>
</evidence>
<dbReference type="SUPFAM" id="SSF101386">
    <property type="entry name" value="all-alpha NTP pyrophosphatases"/>
    <property type="match status" value="2"/>
</dbReference>
<feature type="coiled-coil region" evidence="1">
    <location>
        <begin position="169"/>
        <end position="196"/>
    </location>
</feature>
<dbReference type="RefSeq" id="WP_353301374.1">
    <property type="nucleotide sequence ID" value="NZ_BAABWN010000001.1"/>
</dbReference>
<evidence type="ECO:0000313" key="4">
    <source>
        <dbReference type="Proteomes" id="UP001465153"/>
    </source>
</evidence>
<dbReference type="NCBIfam" id="NF007113">
    <property type="entry name" value="PRK09562.1"/>
    <property type="match status" value="1"/>
</dbReference>
<dbReference type="Gene3D" id="1.10.287.1080">
    <property type="entry name" value="MazG-like"/>
    <property type="match status" value="2"/>
</dbReference>
<dbReference type="InterPro" id="IPR004518">
    <property type="entry name" value="MazG-like_dom"/>
</dbReference>
<dbReference type="InterPro" id="IPR048011">
    <property type="entry name" value="NTP-PPase_MazG-like_C"/>
</dbReference>
<accession>A0ABQ0A465</accession>
<name>A0ABQ0A465_9GAMM</name>
<comment type="caution">
    <text evidence="3">The sequence shown here is derived from an EMBL/GenBank/DDBJ whole genome shotgun (WGS) entry which is preliminary data.</text>
</comment>
<protein>
    <submittedName>
        <fullName evidence="3">Nucleoside triphosphate pyrophosphohydrolase</fullName>
    </submittedName>
</protein>
<dbReference type="CDD" id="cd11529">
    <property type="entry name" value="NTP-PPase_MazG_Cterm"/>
    <property type="match status" value="1"/>
</dbReference>
<reference evidence="3 4" key="1">
    <citation type="submission" date="2024-04" db="EMBL/GenBank/DDBJ databases">
        <title>Draft genome sequence of Sessilibacter corallicola NBRC 116591.</title>
        <authorList>
            <person name="Miyakawa T."/>
            <person name="Kusuya Y."/>
            <person name="Miura T."/>
        </authorList>
    </citation>
    <scope>NUCLEOTIDE SEQUENCE [LARGE SCALE GENOMIC DNA]</scope>
    <source>
        <strain evidence="3 4">KU-00831-HH</strain>
    </source>
</reference>
<organism evidence="3 4">
    <name type="scientific">Sessilibacter corallicola</name>
    <dbReference type="NCBI Taxonomy" id="2904075"/>
    <lineage>
        <taxon>Bacteria</taxon>
        <taxon>Pseudomonadati</taxon>
        <taxon>Pseudomonadota</taxon>
        <taxon>Gammaproteobacteria</taxon>
        <taxon>Cellvibrionales</taxon>
        <taxon>Cellvibrionaceae</taxon>
        <taxon>Sessilibacter</taxon>
    </lineage>
</organism>
<gene>
    <name evidence="3" type="primary">mazG</name>
    <name evidence="3" type="ORF">NBRC116591_02450</name>
</gene>
<dbReference type="InterPro" id="IPR048015">
    <property type="entry name" value="NTP-PPase_MazG-like_N"/>
</dbReference>
<feature type="domain" description="NTP pyrophosphohydrolase MazG-like" evidence="2">
    <location>
        <begin position="176"/>
        <end position="242"/>
    </location>
</feature>
<keyword evidence="4" id="KW-1185">Reference proteome</keyword>
<dbReference type="EMBL" id="BAABWN010000001">
    <property type="protein sequence ID" value="GAA6166435.1"/>
    <property type="molecule type" value="Genomic_DNA"/>
</dbReference>
<dbReference type="NCBIfam" id="TIGR00444">
    <property type="entry name" value="mazG"/>
    <property type="match status" value="1"/>
</dbReference>
<dbReference type="Pfam" id="PF03819">
    <property type="entry name" value="MazG"/>
    <property type="match status" value="2"/>
</dbReference>
<evidence type="ECO:0000256" key="1">
    <source>
        <dbReference type="SAM" id="Coils"/>
    </source>
</evidence>
<feature type="domain" description="NTP pyrophosphohydrolase MazG-like" evidence="2">
    <location>
        <begin position="27"/>
        <end position="100"/>
    </location>
</feature>
<dbReference type="CDD" id="cd11528">
    <property type="entry name" value="NTP-PPase_MazG_Nterm"/>
    <property type="match status" value="1"/>
</dbReference>
<sequence length="277" mass="31743">MHTIEDLQNLMARLRDPESGCPWDLQQDFHTITASTIEEAYEVADAIERGDLDHLAEELGDLLFQVIFYSQLGKERNLFSFDSVVDNIVTKLVRRHPHVFPDGNLYGENRTDLQAKDEDAIKASWENIKSQEREEKGHKSVIADVPVGLPALSRAQKLQKRVAKAGWDWRDLEGVVDKLDEELNELKQALADQTNNPSERNESKVYEELGDLMFMTVNCARFLKFDAENCLRDSNRKFERRIQGVESHLEDLGGSFHSAESDDIDQAWEEVKAKEIL</sequence>
<keyword evidence="1" id="KW-0175">Coiled coil</keyword>
<evidence type="ECO:0000259" key="2">
    <source>
        <dbReference type="Pfam" id="PF03819"/>
    </source>
</evidence>
<dbReference type="PANTHER" id="PTHR30522">
    <property type="entry name" value="NUCLEOSIDE TRIPHOSPHATE PYROPHOSPHOHYDROLASE"/>
    <property type="match status" value="1"/>
</dbReference>
<dbReference type="InterPro" id="IPR011551">
    <property type="entry name" value="NTP_PyrPHydrolase_MazG"/>
</dbReference>
<proteinExistence type="predicted"/>
<dbReference type="PANTHER" id="PTHR30522:SF0">
    <property type="entry name" value="NUCLEOSIDE TRIPHOSPHATE PYROPHOSPHOHYDROLASE"/>
    <property type="match status" value="1"/>
</dbReference>